<evidence type="ECO:0000313" key="2">
    <source>
        <dbReference type="Proteomes" id="UP000235672"/>
    </source>
</evidence>
<evidence type="ECO:0000313" key="1">
    <source>
        <dbReference type="EMBL" id="PMD23584.1"/>
    </source>
</evidence>
<reference evidence="1 2" key="1">
    <citation type="submission" date="2016-05" db="EMBL/GenBank/DDBJ databases">
        <title>A degradative enzymes factory behind the ericoid mycorrhizal symbiosis.</title>
        <authorList>
            <consortium name="DOE Joint Genome Institute"/>
            <person name="Martino E."/>
            <person name="Morin E."/>
            <person name="Grelet G."/>
            <person name="Kuo A."/>
            <person name="Kohler A."/>
            <person name="Daghino S."/>
            <person name="Barry K."/>
            <person name="Choi C."/>
            <person name="Cichocki N."/>
            <person name="Clum A."/>
            <person name="Copeland A."/>
            <person name="Hainaut M."/>
            <person name="Haridas S."/>
            <person name="Labutti K."/>
            <person name="Lindquist E."/>
            <person name="Lipzen A."/>
            <person name="Khouja H.-R."/>
            <person name="Murat C."/>
            <person name="Ohm R."/>
            <person name="Olson A."/>
            <person name="Spatafora J."/>
            <person name="Veneault-Fourrey C."/>
            <person name="Henrissat B."/>
            <person name="Grigoriev I."/>
            <person name="Martin F."/>
            <person name="Perotto S."/>
        </authorList>
    </citation>
    <scope>NUCLEOTIDE SEQUENCE [LARGE SCALE GENOMIC DNA]</scope>
    <source>
        <strain evidence="1 2">UAMH 7357</strain>
    </source>
</reference>
<dbReference type="EMBL" id="KZ613474">
    <property type="protein sequence ID" value="PMD23584.1"/>
    <property type="molecule type" value="Genomic_DNA"/>
</dbReference>
<dbReference type="STRING" id="1745343.A0A2J6QBD5"/>
<dbReference type="OrthoDB" id="4971611at2759"/>
<sequence length="463" mass="52891">MKVILPNSTRKVNANTTNFDYLREGIMGRPDCSSLRLKDQTLVFPFMSGNGSSRIVCYPERTACIGRHRWKEPRRGYTWSNFCKFRSEPAFLPCQDNTSKDIADKTVIAGRHAAATLFQPLTSNCHHRSRKKANSCYRFRSVKQSEKNSKLEYTRRILEAIQVTHGKDLGCSASMELALVDNKGEQAIVQYNGRPRTMQPYNGTISQHLTLEPCNWSANLERELCGPSRARTSVRNLRPLHTSVDASTQRGTFSKERSFKARTYTTSTITLTSRKQIANQIEFRTLRRPRNTCAPWATETMSLFAHHGPFNEDSRRSPALKFIEEYFSQVDALDFLSIPSSTFYHPSAILHDTKGNPQSSGPRIWQCMERLFCPFDMIHHDLVEARVVPDESGKDVVYAHLLTHFRLRGDTEEIVAPRFFVITVGKAAGIYEGTDGMQIYDVRLFWDTAILARFVTERKKRGV</sequence>
<protein>
    <submittedName>
        <fullName evidence="1">Uncharacterized protein</fullName>
    </submittedName>
</protein>
<organism evidence="1 2">
    <name type="scientific">Hyaloscypha hepaticicola</name>
    <dbReference type="NCBI Taxonomy" id="2082293"/>
    <lineage>
        <taxon>Eukaryota</taxon>
        <taxon>Fungi</taxon>
        <taxon>Dikarya</taxon>
        <taxon>Ascomycota</taxon>
        <taxon>Pezizomycotina</taxon>
        <taxon>Leotiomycetes</taxon>
        <taxon>Helotiales</taxon>
        <taxon>Hyaloscyphaceae</taxon>
        <taxon>Hyaloscypha</taxon>
    </lineage>
</organism>
<dbReference type="AlphaFoldDB" id="A0A2J6QBD5"/>
<gene>
    <name evidence="1" type="ORF">NA56DRAFT_746605</name>
</gene>
<keyword evidence="2" id="KW-1185">Reference proteome</keyword>
<name>A0A2J6QBD5_9HELO</name>
<proteinExistence type="predicted"/>
<dbReference type="Proteomes" id="UP000235672">
    <property type="component" value="Unassembled WGS sequence"/>
</dbReference>
<accession>A0A2J6QBD5</accession>